<keyword evidence="3" id="KW-1185">Reference proteome</keyword>
<dbReference type="STRING" id="104102.AtDm6_3327"/>
<keyword evidence="1" id="KW-1133">Transmembrane helix</keyword>
<dbReference type="EMBL" id="JOKM01000106">
    <property type="protein sequence ID" value="KGB20962.1"/>
    <property type="molecule type" value="Genomic_DNA"/>
</dbReference>
<proteinExistence type="predicted"/>
<evidence type="ECO:0000313" key="3">
    <source>
        <dbReference type="Proteomes" id="UP000029448"/>
    </source>
</evidence>
<dbReference type="Proteomes" id="UP000029448">
    <property type="component" value="Unassembled WGS sequence"/>
</dbReference>
<evidence type="ECO:0000313" key="2">
    <source>
        <dbReference type="EMBL" id="KGB20962.1"/>
    </source>
</evidence>
<feature type="transmembrane region" description="Helical" evidence="1">
    <location>
        <begin position="81"/>
        <end position="102"/>
    </location>
</feature>
<keyword evidence="1" id="KW-0812">Transmembrane</keyword>
<feature type="transmembrane region" description="Helical" evidence="1">
    <location>
        <begin position="109"/>
        <end position="128"/>
    </location>
</feature>
<gene>
    <name evidence="2" type="ORF">AtDm6_3327</name>
</gene>
<evidence type="ECO:0000256" key="1">
    <source>
        <dbReference type="SAM" id="Phobius"/>
    </source>
</evidence>
<dbReference type="AlphaFoldDB" id="A0A094YHZ8"/>
<accession>A0A094YHZ8</accession>
<reference evidence="2 3" key="1">
    <citation type="submission" date="2014-06" db="EMBL/GenBank/DDBJ databases">
        <title>Functional and comparative genomic analyses of the Drosophila gut microbiota identify candidate symbiosis factors.</title>
        <authorList>
            <person name="Newell P.D."/>
            <person name="Chaston J.M."/>
            <person name="Douglas A.E."/>
        </authorList>
    </citation>
    <scope>NUCLEOTIDE SEQUENCE [LARGE SCALE GENOMIC DNA]</scope>
    <source>
        <strain evidence="2 3">DmCS_006</strain>
    </source>
</reference>
<organism evidence="2 3">
    <name type="scientific">Acetobacter tropicalis</name>
    <dbReference type="NCBI Taxonomy" id="104102"/>
    <lineage>
        <taxon>Bacteria</taxon>
        <taxon>Pseudomonadati</taxon>
        <taxon>Pseudomonadota</taxon>
        <taxon>Alphaproteobacteria</taxon>
        <taxon>Acetobacterales</taxon>
        <taxon>Acetobacteraceae</taxon>
        <taxon>Acetobacter</taxon>
    </lineage>
</organism>
<name>A0A094YHZ8_9PROT</name>
<keyword evidence="1" id="KW-0472">Membrane</keyword>
<protein>
    <submittedName>
        <fullName evidence="2">Uncharacterized protein</fullName>
    </submittedName>
</protein>
<sequence length="129" mass="14034">MSYTPQTLSSSFQTLYHTPMPDAVRKPVSRPAAPASRRRIEKRHAVYKRMAQLATAAVLAYLSAHFIVMHAVLRDGVENRVAITVAEAVATAALPLLLLLGYGARTHGWGLWILLALCGLIAACNLIMP</sequence>
<dbReference type="PATRIC" id="fig|104102.7.peg.3283"/>
<feature type="transmembrane region" description="Helical" evidence="1">
    <location>
        <begin position="46"/>
        <end position="69"/>
    </location>
</feature>
<comment type="caution">
    <text evidence="2">The sequence shown here is derived from an EMBL/GenBank/DDBJ whole genome shotgun (WGS) entry which is preliminary data.</text>
</comment>